<keyword evidence="3 6" id="KW-0812">Transmembrane</keyword>
<feature type="transmembrane region" description="Helical" evidence="6">
    <location>
        <begin position="38"/>
        <end position="64"/>
    </location>
</feature>
<evidence type="ECO:0000256" key="3">
    <source>
        <dbReference type="ARBA" id="ARBA00022692"/>
    </source>
</evidence>
<organism evidence="7 8">
    <name type="scientific">Shewanella eurypsychrophilus</name>
    <dbReference type="NCBI Taxonomy" id="2593656"/>
    <lineage>
        <taxon>Bacteria</taxon>
        <taxon>Pseudomonadati</taxon>
        <taxon>Pseudomonadota</taxon>
        <taxon>Gammaproteobacteria</taxon>
        <taxon>Alteromonadales</taxon>
        <taxon>Shewanellaceae</taxon>
        <taxon>Shewanella</taxon>
    </lineage>
</organism>
<evidence type="ECO:0000256" key="6">
    <source>
        <dbReference type="SAM" id="Phobius"/>
    </source>
</evidence>
<feature type="transmembrane region" description="Helical" evidence="6">
    <location>
        <begin position="70"/>
        <end position="87"/>
    </location>
</feature>
<evidence type="ECO:0000313" key="8">
    <source>
        <dbReference type="Proteomes" id="UP000316416"/>
    </source>
</evidence>
<evidence type="ECO:0000256" key="4">
    <source>
        <dbReference type="ARBA" id="ARBA00022989"/>
    </source>
</evidence>
<sequence length="207" mass="22187">MQAFIQGMGIGGSLIMAVGAQNAFVLKQGLKRSHSLPIAALCSIIDALMITAGVAGLGHLILAFPLIKDIASIGGAIFLLAYGARALKSSFAAQSMEQGISKNTDTLKAAVLTTLGISFLNPHLYLDTVVLLGSISAQFEGADRPLFGAGAVLASFVWFFSLSFGARYLSPLFQKPKAWCYLDRFIWLTMWTIAGVLIWPYIQNVVQ</sequence>
<gene>
    <name evidence="7" type="ORF">FM038_013515</name>
</gene>
<dbReference type="RefSeq" id="WP_142871020.1">
    <property type="nucleotide sequence ID" value="NZ_CP045503.2"/>
</dbReference>
<dbReference type="PANTHER" id="PTHR30086:SF20">
    <property type="entry name" value="ARGININE EXPORTER PROTEIN ARGO-RELATED"/>
    <property type="match status" value="1"/>
</dbReference>
<evidence type="ECO:0000313" key="7">
    <source>
        <dbReference type="EMBL" id="QPG58349.1"/>
    </source>
</evidence>
<feature type="transmembrane region" description="Helical" evidence="6">
    <location>
        <begin position="181"/>
        <end position="202"/>
    </location>
</feature>
<comment type="subcellular location">
    <subcellularLocation>
        <location evidence="1">Cell membrane</location>
        <topology evidence="1">Multi-pass membrane protein</topology>
    </subcellularLocation>
</comment>
<feature type="transmembrane region" description="Helical" evidence="6">
    <location>
        <begin position="107"/>
        <end position="126"/>
    </location>
</feature>
<dbReference type="EMBL" id="CP045503">
    <property type="protein sequence ID" value="QPG58349.1"/>
    <property type="molecule type" value="Genomic_DNA"/>
</dbReference>
<reference evidence="7" key="1">
    <citation type="submission" date="2021-07" db="EMBL/GenBank/DDBJ databases">
        <title>Shewanella sp. YLB-07 whole genome sequence.</title>
        <authorList>
            <person name="Yu L."/>
        </authorList>
    </citation>
    <scope>NUCLEOTIDE SEQUENCE</scope>
    <source>
        <strain evidence="7">YLB-08</strain>
    </source>
</reference>
<dbReference type="Proteomes" id="UP000316416">
    <property type="component" value="Chromosome"/>
</dbReference>
<keyword evidence="5 6" id="KW-0472">Membrane</keyword>
<evidence type="ECO:0000256" key="2">
    <source>
        <dbReference type="ARBA" id="ARBA00022475"/>
    </source>
</evidence>
<dbReference type="PANTHER" id="PTHR30086">
    <property type="entry name" value="ARGININE EXPORTER PROTEIN ARGO"/>
    <property type="match status" value="1"/>
</dbReference>
<dbReference type="Pfam" id="PF01810">
    <property type="entry name" value="LysE"/>
    <property type="match status" value="1"/>
</dbReference>
<keyword evidence="2" id="KW-1003">Cell membrane</keyword>
<evidence type="ECO:0000256" key="1">
    <source>
        <dbReference type="ARBA" id="ARBA00004651"/>
    </source>
</evidence>
<name>A0ABX6V6X0_9GAMM</name>
<keyword evidence="4 6" id="KW-1133">Transmembrane helix</keyword>
<feature type="transmembrane region" description="Helical" evidence="6">
    <location>
        <begin position="146"/>
        <end position="169"/>
    </location>
</feature>
<evidence type="ECO:0000256" key="5">
    <source>
        <dbReference type="ARBA" id="ARBA00023136"/>
    </source>
</evidence>
<dbReference type="InterPro" id="IPR001123">
    <property type="entry name" value="LeuE-type"/>
</dbReference>
<proteinExistence type="predicted"/>
<accession>A0ABX6V6X0</accession>
<keyword evidence="8" id="KW-1185">Reference proteome</keyword>
<protein>
    <submittedName>
        <fullName evidence="7">LysE/ArgO family amino acid transporter</fullName>
    </submittedName>
</protein>
<feature type="transmembrane region" description="Helical" evidence="6">
    <location>
        <begin position="6"/>
        <end position="26"/>
    </location>
</feature>